<accession>A0ABT5MXF4</accession>
<keyword evidence="1" id="KW-1133">Transmembrane helix</keyword>
<dbReference type="PANTHER" id="PTHR36109">
    <property type="entry name" value="MEMBRANE PROTEIN-RELATED"/>
    <property type="match status" value="1"/>
</dbReference>
<evidence type="ECO:0000256" key="1">
    <source>
        <dbReference type="SAM" id="Phobius"/>
    </source>
</evidence>
<dbReference type="PANTHER" id="PTHR36109:SF2">
    <property type="entry name" value="MEMBRANE PROTEIN"/>
    <property type="match status" value="1"/>
</dbReference>
<sequence>MPQNAPFSNALGEAHVFKTRDSAESAVRLLGHAGIDLKHLSLIGKGYHSEEHPVGFYTLGDRIKTWGGNGAFWGAVFGILAAPAMILFPGIGVVAFAGPVVSTVIAALEGAVAVGGLSALGAALTQVGLKREDAVRYESAILVDEFVLLVHGDVTLQARANAILAGAPVPPAPPAA</sequence>
<dbReference type="EMBL" id="JAQSIP010000002">
    <property type="protein sequence ID" value="MDD0838121.1"/>
    <property type="molecule type" value="Genomic_DNA"/>
</dbReference>
<feature type="transmembrane region" description="Helical" evidence="1">
    <location>
        <begin position="104"/>
        <end position="124"/>
    </location>
</feature>
<protein>
    <submittedName>
        <fullName evidence="2">DUF1269 domain-containing protein</fullName>
    </submittedName>
</protein>
<keyword evidence="1" id="KW-0812">Transmembrane</keyword>
<comment type="caution">
    <text evidence="2">The sequence shown here is derived from an EMBL/GenBank/DDBJ whole genome shotgun (WGS) entry which is preliminary data.</text>
</comment>
<dbReference type="InterPro" id="IPR052948">
    <property type="entry name" value="Low_temp-induced_all0457"/>
</dbReference>
<feature type="transmembrane region" description="Helical" evidence="1">
    <location>
        <begin position="72"/>
        <end position="98"/>
    </location>
</feature>
<dbReference type="Proteomes" id="UP001528673">
    <property type="component" value="Unassembled WGS sequence"/>
</dbReference>
<name>A0ABT5MXF4_9BURK</name>
<organism evidence="2 3">
    <name type="scientific">Curvibacter cyanobacteriorum</name>
    <dbReference type="NCBI Taxonomy" id="3026422"/>
    <lineage>
        <taxon>Bacteria</taxon>
        <taxon>Pseudomonadati</taxon>
        <taxon>Pseudomonadota</taxon>
        <taxon>Betaproteobacteria</taxon>
        <taxon>Burkholderiales</taxon>
        <taxon>Comamonadaceae</taxon>
        <taxon>Curvibacter</taxon>
    </lineage>
</organism>
<keyword evidence="1" id="KW-0472">Membrane</keyword>
<evidence type="ECO:0000313" key="3">
    <source>
        <dbReference type="Proteomes" id="UP001528673"/>
    </source>
</evidence>
<reference evidence="2 3" key="1">
    <citation type="submission" date="2023-02" db="EMBL/GenBank/DDBJ databases">
        <title>Bacterial whole genomic sequence of Curvibacter sp. HBC61.</title>
        <authorList>
            <person name="Le V."/>
            <person name="Ko S.-R."/>
            <person name="Ahn C.-Y."/>
            <person name="Oh H.-M."/>
        </authorList>
    </citation>
    <scope>NUCLEOTIDE SEQUENCE [LARGE SCALE GENOMIC DNA]</scope>
    <source>
        <strain evidence="2 3">HBC61</strain>
    </source>
</reference>
<evidence type="ECO:0000313" key="2">
    <source>
        <dbReference type="EMBL" id="MDD0838121.1"/>
    </source>
</evidence>
<dbReference type="RefSeq" id="WP_273949666.1">
    <property type="nucleotide sequence ID" value="NZ_JAQSIP010000002.1"/>
</dbReference>
<proteinExistence type="predicted"/>
<gene>
    <name evidence="2" type="ORF">PSQ40_06010</name>
</gene>
<keyword evidence="3" id="KW-1185">Reference proteome</keyword>